<keyword evidence="2" id="KW-1185">Reference proteome</keyword>
<dbReference type="EMBL" id="MU273493">
    <property type="protein sequence ID" value="KAI0034885.1"/>
    <property type="molecule type" value="Genomic_DNA"/>
</dbReference>
<accession>A0ACB8QT26</accession>
<reference evidence="1" key="1">
    <citation type="submission" date="2021-02" db="EMBL/GenBank/DDBJ databases">
        <authorList>
            <consortium name="DOE Joint Genome Institute"/>
            <person name="Ahrendt S."/>
            <person name="Looney B.P."/>
            <person name="Miyauchi S."/>
            <person name="Morin E."/>
            <person name="Drula E."/>
            <person name="Courty P.E."/>
            <person name="Chicoki N."/>
            <person name="Fauchery L."/>
            <person name="Kohler A."/>
            <person name="Kuo A."/>
            <person name="Labutti K."/>
            <person name="Pangilinan J."/>
            <person name="Lipzen A."/>
            <person name="Riley R."/>
            <person name="Andreopoulos W."/>
            <person name="He G."/>
            <person name="Johnson J."/>
            <person name="Barry K.W."/>
            <person name="Grigoriev I.V."/>
            <person name="Nagy L."/>
            <person name="Hibbett D."/>
            <person name="Henrissat B."/>
            <person name="Matheny P.B."/>
            <person name="Labbe J."/>
            <person name="Martin F."/>
        </authorList>
    </citation>
    <scope>NUCLEOTIDE SEQUENCE</scope>
    <source>
        <strain evidence="1">EC-137</strain>
    </source>
</reference>
<dbReference type="Proteomes" id="UP000814128">
    <property type="component" value="Unassembled WGS sequence"/>
</dbReference>
<evidence type="ECO:0000313" key="2">
    <source>
        <dbReference type="Proteomes" id="UP000814128"/>
    </source>
</evidence>
<proteinExistence type="predicted"/>
<sequence length="89" mass="10445">MVIIEVEKEFDRFEDLLGLHKWSEILRNPTEEEARCSSSVFYCRFGSARDAQKEGWKQIPIIDAWFEEGGWSPNNRRVTVSHFPAAFHD</sequence>
<protein>
    <submittedName>
        <fullName evidence="1">Uncharacterized protein</fullName>
    </submittedName>
</protein>
<organism evidence="1 2">
    <name type="scientific">Vararia minispora EC-137</name>
    <dbReference type="NCBI Taxonomy" id="1314806"/>
    <lineage>
        <taxon>Eukaryota</taxon>
        <taxon>Fungi</taxon>
        <taxon>Dikarya</taxon>
        <taxon>Basidiomycota</taxon>
        <taxon>Agaricomycotina</taxon>
        <taxon>Agaricomycetes</taxon>
        <taxon>Russulales</taxon>
        <taxon>Lachnocladiaceae</taxon>
        <taxon>Vararia</taxon>
    </lineage>
</organism>
<comment type="caution">
    <text evidence="1">The sequence shown here is derived from an EMBL/GenBank/DDBJ whole genome shotgun (WGS) entry which is preliminary data.</text>
</comment>
<gene>
    <name evidence="1" type="ORF">K488DRAFT_44530</name>
</gene>
<name>A0ACB8QT26_9AGAM</name>
<evidence type="ECO:0000313" key="1">
    <source>
        <dbReference type="EMBL" id="KAI0034885.1"/>
    </source>
</evidence>
<reference evidence="1" key="2">
    <citation type="journal article" date="2022" name="New Phytol.">
        <title>Evolutionary transition to the ectomycorrhizal habit in the genomes of a hyperdiverse lineage of mushroom-forming fungi.</title>
        <authorList>
            <person name="Looney B."/>
            <person name="Miyauchi S."/>
            <person name="Morin E."/>
            <person name="Drula E."/>
            <person name="Courty P.E."/>
            <person name="Kohler A."/>
            <person name="Kuo A."/>
            <person name="LaButti K."/>
            <person name="Pangilinan J."/>
            <person name="Lipzen A."/>
            <person name="Riley R."/>
            <person name="Andreopoulos W."/>
            <person name="He G."/>
            <person name="Johnson J."/>
            <person name="Nolan M."/>
            <person name="Tritt A."/>
            <person name="Barry K.W."/>
            <person name="Grigoriev I.V."/>
            <person name="Nagy L.G."/>
            <person name="Hibbett D."/>
            <person name="Henrissat B."/>
            <person name="Matheny P.B."/>
            <person name="Labbe J."/>
            <person name="Martin F.M."/>
        </authorList>
    </citation>
    <scope>NUCLEOTIDE SEQUENCE</scope>
    <source>
        <strain evidence="1">EC-137</strain>
    </source>
</reference>